<name>A0ABD3FQC0_9STRA</name>
<comment type="caution">
    <text evidence="3">The sequence shown here is derived from an EMBL/GenBank/DDBJ whole genome shotgun (WGS) entry which is preliminary data.</text>
</comment>
<proteinExistence type="predicted"/>
<dbReference type="EMBL" id="JBIMZQ010000013">
    <property type="protein sequence ID" value="KAL3667840.1"/>
    <property type="molecule type" value="Genomic_DNA"/>
</dbReference>
<evidence type="ECO:0000256" key="2">
    <source>
        <dbReference type="SAM" id="Phobius"/>
    </source>
</evidence>
<keyword evidence="2" id="KW-1133">Transmembrane helix</keyword>
<accession>A0ABD3FQC0</accession>
<reference evidence="3 4" key="1">
    <citation type="submission" date="2024-09" db="EMBL/GenBank/DDBJ databases">
        <title>Genome sequencing and assembly of Phytophthora oleae, isolate VK10A, causative agent of rot of olive drupes.</title>
        <authorList>
            <person name="Conti Taguali S."/>
            <person name="Riolo M."/>
            <person name="La Spada F."/>
            <person name="Cacciola S.O."/>
            <person name="Dionisio G."/>
        </authorList>
    </citation>
    <scope>NUCLEOTIDE SEQUENCE [LARGE SCALE GENOMIC DNA]</scope>
    <source>
        <strain evidence="3 4">VK10A</strain>
    </source>
</reference>
<sequence length="93" mass="10175">MMHDSATDPYSNWFRINPGACRVEERRHQGAALHQAHTTSKYLSARAVIIAGGGFGLFGVRAKREEREALRQAVSAPQTVPVGTARQSSDRIA</sequence>
<dbReference type="AlphaFoldDB" id="A0ABD3FQC0"/>
<gene>
    <name evidence="3" type="ORF">V7S43_007390</name>
</gene>
<feature type="transmembrane region" description="Helical" evidence="2">
    <location>
        <begin position="43"/>
        <end position="62"/>
    </location>
</feature>
<dbReference type="Proteomes" id="UP001632037">
    <property type="component" value="Unassembled WGS sequence"/>
</dbReference>
<keyword evidence="2" id="KW-0812">Transmembrane</keyword>
<feature type="region of interest" description="Disordered" evidence="1">
    <location>
        <begin position="72"/>
        <end position="93"/>
    </location>
</feature>
<evidence type="ECO:0000256" key="1">
    <source>
        <dbReference type="SAM" id="MobiDB-lite"/>
    </source>
</evidence>
<keyword evidence="2" id="KW-0472">Membrane</keyword>
<evidence type="ECO:0000313" key="4">
    <source>
        <dbReference type="Proteomes" id="UP001632037"/>
    </source>
</evidence>
<keyword evidence="4" id="KW-1185">Reference proteome</keyword>
<evidence type="ECO:0000313" key="3">
    <source>
        <dbReference type="EMBL" id="KAL3667840.1"/>
    </source>
</evidence>
<organism evidence="3 4">
    <name type="scientific">Phytophthora oleae</name>
    <dbReference type="NCBI Taxonomy" id="2107226"/>
    <lineage>
        <taxon>Eukaryota</taxon>
        <taxon>Sar</taxon>
        <taxon>Stramenopiles</taxon>
        <taxon>Oomycota</taxon>
        <taxon>Peronosporomycetes</taxon>
        <taxon>Peronosporales</taxon>
        <taxon>Peronosporaceae</taxon>
        <taxon>Phytophthora</taxon>
    </lineage>
</organism>
<protein>
    <submittedName>
        <fullName evidence="3">Uncharacterized protein</fullName>
    </submittedName>
</protein>